<protein>
    <recommendedName>
        <fullName evidence="1">PatA-like N-terminal domain-containing protein</fullName>
    </recommendedName>
</protein>
<reference evidence="2" key="1">
    <citation type="submission" date="2021-01" db="EMBL/GenBank/DDBJ databases">
        <title>Whole genome shotgun sequence of Actinoplanes rishiriensis NBRC 108556.</title>
        <authorList>
            <person name="Komaki H."/>
            <person name="Tamura T."/>
        </authorList>
    </citation>
    <scope>NUCLEOTIDE SEQUENCE</scope>
    <source>
        <strain evidence="2">NBRC 108556</strain>
    </source>
</reference>
<name>A0A919K7W9_9ACTN</name>
<dbReference type="RefSeq" id="WP_203787577.1">
    <property type="nucleotide sequence ID" value="NZ_BOMV01000080.1"/>
</dbReference>
<proteinExistence type="predicted"/>
<organism evidence="2 3">
    <name type="scientific">Paractinoplanes rishiriensis</name>
    <dbReference type="NCBI Taxonomy" id="1050105"/>
    <lineage>
        <taxon>Bacteria</taxon>
        <taxon>Bacillati</taxon>
        <taxon>Actinomycetota</taxon>
        <taxon>Actinomycetes</taxon>
        <taxon>Micromonosporales</taxon>
        <taxon>Micromonosporaceae</taxon>
        <taxon>Paractinoplanes</taxon>
    </lineage>
</organism>
<sequence length="170" mass="18238">MIPGSPATATLRRLLTELGETGRTGALHVGGTPGGVVYLVAGRISYAETPACPGIGERLIGSGRLHPDAWAAAVAEGRGAHRVGRLLLRDGHIGQNELTLRVVAAIGDATWELLQSSDAPVRFVPGERHWLGDIQQVELSSPGHVAARRLRRVPERWRRPMPGRFAACRP</sequence>
<dbReference type="EMBL" id="BOMV01000080">
    <property type="protein sequence ID" value="GIF00144.1"/>
    <property type="molecule type" value="Genomic_DNA"/>
</dbReference>
<accession>A0A919K7W9</accession>
<feature type="domain" description="PatA-like N-terminal" evidence="1">
    <location>
        <begin position="9"/>
        <end position="145"/>
    </location>
</feature>
<dbReference type="Pfam" id="PF14332">
    <property type="entry name" value="DUF4388"/>
    <property type="match status" value="1"/>
</dbReference>
<dbReference type="InterPro" id="IPR025497">
    <property type="entry name" value="PatA-like_N"/>
</dbReference>
<dbReference type="Proteomes" id="UP000636960">
    <property type="component" value="Unassembled WGS sequence"/>
</dbReference>
<comment type="caution">
    <text evidence="2">The sequence shown here is derived from an EMBL/GenBank/DDBJ whole genome shotgun (WGS) entry which is preliminary data.</text>
</comment>
<evidence type="ECO:0000259" key="1">
    <source>
        <dbReference type="Pfam" id="PF14332"/>
    </source>
</evidence>
<evidence type="ECO:0000313" key="2">
    <source>
        <dbReference type="EMBL" id="GIF00144.1"/>
    </source>
</evidence>
<dbReference type="AlphaFoldDB" id="A0A919K7W9"/>
<keyword evidence="3" id="KW-1185">Reference proteome</keyword>
<gene>
    <name evidence="2" type="ORF">Ari01nite_76080</name>
</gene>
<evidence type="ECO:0000313" key="3">
    <source>
        <dbReference type="Proteomes" id="UP000636960"/>
    </source>
</evidence>